<accession>A0A9D5KAF7</accession>
<organism evidence="2 3">
    <name type="scientific">candidate division WOR-3 bacterium</name>
    <dbReference type="NCBI Taxonomy" id="2052148"/>
    <lineage>
        <taxon>Bacteria</taxon>
        <taxon>Bacteria division WOR-3</taxon>
    </lineage>
</organism>
<proteinExistence type="predicted"/>
<reference evidence="2" key="1">
    <citation type="submission" date="2019-11" db="EMBL/GenBank/DDBJ databases">
        <title>Microbial mats filling the niche in hypersaline microbial mats.</title>
        <authorList>
            <person name="Wong H.L."/>
            <person name="Macleod F.I."/>
            <person name="White R.A. III"/>
            <person name="Burns B.P."/>
        </authorList>
    </citation>
    <scope>NUCLEOTIDE SEQUENCE</scope>
    <source>
        <strain evidence="2">Bin_327</strain>
    </source>
</reference>
<dbReference type="InterPro" id="IPR036249">
    <property type="entry name" value="Thioredoxin-like_sf"/>
</dbReference>
<evidence type="ECO:0000313" key="2">
    <source>
        <dbReference type="EMBL" id="MBD3365222.1"/>
    </source>
</evidence>
<dbReference type="Proteomes" id="UP000630660">
    <property type="component" value="Unassembled WGS sequence"/>
</dbReference>
<sequence>MSQLKIEVFGSGCAKCRKTCELFKRAVSAKGIEADVRHVTDVNAGIDRGVLFTPAVFINGEKVLEGKVPTMPQVEELIGKYRN</sequence>
<protein>
    <submittedName>
        <fullName evidence="2">Thioredoxin family protein</fullName>
    </submittedName>
</protein>
<dbReference type="AlphaFoldDB" id="A0A9D5KAF7"/>
<dbReference type="InterPro" id="IPR012336">
    <property type="entry name" value="Thioredoxin-like_fold"/>
</dbReference>
<feature type="domain" description="Thioredoxin-like fold" evidence="1">
    <location>
        <begin position="5"/>
        <end position="78"/>
    </location>
</feature>
<gene>
    <name evidence="2" type="ORF">GF359_08410</name>
</gene>
<dbReference type="InterPro" id="IPR005243">
    <property type="entry name" value="THIRX-like_proc"/>
</dbReference>
<dbReference type="PANTHER" id="PTHR36450:SF1">
    <property type="entry name" value="THIOREDOXIN"/>
    <property type="match status" value="1"/>
</dbReference>
<dbReference type="Pfam" id="PF13192">
    <property type="entry name" value="Thioredoxin_3"/>
    <property type="match status" value="1"/>
</dbReference>
<name>A0A9D5KAF7_UNCW3</name>
<dbReference type="PANTHER" id="PTHR36450">
    <property type="entry name" value="THIOREDOXIN"/>
    <property type="match status" value="1"/>
</dbReference>
<comment type="caution">
    <text evidence="2">The sequence shown here is derived from an EMBL/GenBank/DDBJ whole genome shotgun (WGS) entry which is preliminary data.</text>
</comment>
<evidence type="ECO:0000313" key="3">
    <source>
        <dbReference type="Proteomes" id="UP000630660"/>
    </source>
</evidence>
<dbReference type="SUPFAM" id="SSF52833">
    <property type="entry name" value="Thioredoxin-like"/>
    <property type="match status" value="1"/>
</dbReference>
<evidence type="ECO:0000259" key="1">
    <source>
        <dbReference type="Pfam" id="PF13192"/>
    </source>
</evidence>
<dbReference type="NCBIfam" id="TIGR00412">
    <property type="entry name" value="redox_disulf_2"/>
    <property type="match status" value="1"/>
</dbReference>
<dbReference type="Gene3D" id="3.40.30.10">
    <property type="entry name" value="Glutaredoxin"/>
    <property type="match status" value="1"/>
</dbReference>
<dbReference type="EMBL" id="WJKJ01000280">
    <property type="protein sequence ID" value="MBD3365222.1"/>
    <property type="molecule type" value="Genomic_DNA"/>
</dbReference>